<keyword evidence="3 8" id="KW-0472">Membrane</keyword>
<feature type="signal peptide" evidence="9">
    <location>
        <begin position="1"/>
        <end position="23"/>
    </location>
</feature>
<dbReference type="SUPFAM" id="SSF103088">
    <property type="entry name" value="OmpA-like"/>
    <property type="match status" value="1"/>
</dbReference>
<dbReference type="EMBL" id="FQVB01000003">
    <property type="protein sequence ID" value="SHE30056.1"/>
    <property type="molecule type" value="Genomic_DNA"/>
</dbReference>
<feature type="domain" description="OmpA-like" evidence="10">
    <location>
        <begin position="76"/>
        <end position="189"/>
    </location>
</feature>
<dbReference type="InterPro" id="IPR006664">
    <property type="entry name" value="OMP_bac"/>
</dbReference>
<keyword evidence="1" id="KW-0132">Cell division</keyword>
<evidence type="ECO:0000256" key="8">
    <source>
        <dbReference type="HAMAP-Rule" id="MF_02204"/>
    </source>
</evidence>
<protein>
    <recommendedName>
        <fullName evidence="8">Peptidoglycan-associated lipoprotein</fullName>
        <shortName evidence="8">PAL</shortName>
    </recommendedName>
</protein>
<evidence type="ECO:0000256" key="7">
    <source>
        <dbReference type="ARBA" id="ARBA00023306"/>
    </source>
</evidence>
<evidence type="ECO:0000256" key="6">
    <source>
        <dbReference type="ARBA" id="ARBA00023288"/>
    </source>
</evidence>
<dbReference type="CDD" id="cd07185">
    <property type="entry name" value="OmpA_C-like"/>
    <property type="match status" value="1"/>
</dbReference>
<dbReference type="STRING" id="1121391.SAMN02745206_00062"/>
<dbReference type="InterPro" id="IPR036737">
    <property type="entry name" value="OmpA-like_sf"/>
</dbReference>
<evidence type="ECO:0000256" key="4">
    <source>
        <dbReference type="ARBA" id="ARBA00023139"/>
    </source>
</evidence>
<evidence type="ECO:0000256" key="1">
    <source>
        <dbReference type="ARBA" id="ARBA00022618"/>
    </source>
</evidence>
<dbReference type="InterPro" id="IPR014169">
    <property type="entry name" value="Pal_lipo_C"/>
</dbReference>
<evidence type="ECO:0000256" key="9">
    <source>
        <dbReference type="SAM" id="SignalP"/>
    </source>
</evidence>
<evidence type="ECO:0000313" key="12">
    <source>
        <dbReference type="Proteomes" id="UP000184076"/>
    </source>
</evidence>
<proteinExistence type="inferred from homology"/>
<dbReference type="HAMAP" id="MF_02204">
    <property type="entry name" value="Pal"/>
    <property type="match status" value="1"/>
</dbReference>
<dbReference type="PROSITE" id="PS51123">
    <property type="entry name" value="OMPA_2"/>
    <property type="match status" value="1"/>
</dbReference>
<dbReference type="GO" id="GO:0051301">
    <property type="term" value="P:cell division"/>
    <property type="evidence" value="ECO:0007669"/>
    <property type="project" value="UniProtKB-KW"/>
</dbReference>
<reference evidence="12" key="1">
    <citation type="submission" date="2016-11" db="EMBL/GenBank/DDBJ databases">
        <authorList>
            <person name="Varghese N."/>
            <person name="Submissions S."/>
        </authorList>
    </citation>
    <scope>NUCLEOTIDE SEQUENCE [LARGE SCALE GENOMIC DNA]</scope>
    <source>
        <strain evidence="12">DSM 9756</strain>
    </source>
</reference>
<dbReference type="InterPro" id="IPR039001">
    <property type="entry name" value="Pal"/>
</dbReference>
<dbReference type="Pfam" id="PF00691">
    <property type="entry name" value="OmpA"/>
    <property type="match status" value="1"/>
</dbReference>
<dbReference type="Gene3D" id="3.30.1330.60">
    <property type="entry name" value="OmpA-like domain"/>
    <property type="match status" value="1"/>
</dbReference>
<dbReference type="PANTHER" id="PTHR30329:SF21">
    <property type="entry name" value="LIPOPROTEIN YIAD-RELATED"/>
    <property type="match status" value="1"/>
</dbReference>
<keyword evidence="2 8" id="KW-0732">Signal</keyword>
<dbReference type="Proteomes" id="UP000184076">
    <property type="component" value="Unassembled WGS sequence"/>
</dbReference>
<gene>
    <name evidence="8" type="primary">pal</name>
    <name evidence="11" type="ORF">SAMN02745206_00062</name>
</gene>
<keyword evidence="6 8" id="KW-0449">Lipoprotein</keyword>
<dbReference type="GO" id="GO:0009279">
    <property type="term" value="C:cell outer membrane"/>
    <property type="evidence" value="ECO:0007669"/>
    <property type="project" value="UniProtKB-SubCell"/>
</dbReference>
<comment type="similarity">
    <text evidence="8">Belongs to the Pal lipoprotein family.</text>
</comment>
<keyword evidence="4 8" id="KW-0564">Palmitate</keyword>
<organism evidence="11 12">
    <name type="scientific">Desulfacinum infernum DSM 9756</name>
    <dbReference type="NCBI Taxonomy" id="1121391"/>
    <lineage>
        <taxon>Bacteria</taxon>
        <taxon>Pseudomonadati</taxon>
        <taxon>Thermodesulfobacteriota</taxon>
        <taxon>Syntrophobacteria</taxon>
        <taxon>Syntrophobacterales</taxon>
        <taxon>Syntrophobacteraceae</taxon>
        <taxon>Desulfacinum</taxon>
    </lineage>
</organism>
<dbReference type="AlphaFoldDB" id="A0A1M4SCY2"/>
<evidence type="ECO:0000256" key="5">
    <source>
        <dbReference type="ARBA" id="ARBA00023237"/>
    </source>
</evidence>
<evidence type="ECO:0000256" key="2">
    <source>
        <dbReference type="ARBA" id="ARBA00022729"/>
    </source>
</evidence>
<dbReference type="RefSeq" id="WP_073035848.1">
    <property type="nucleotide sequence ID" value="NZ_FQVB01000003.1"/>
</dbReference>
<evidence type="ECO:0000256" key="3">
    <source>
        <dbReference type="ARBA" id="ARBA00023136"/>
    </source>
</evidence>
<dbReference type="PANTHER" id="PTHR30329">
    <property type="entry name" value="STATOR ELEMENT OF FLAGELLAR MOTOR COMPLEX"/>
    <property type="match status" value="1"/>
</dbReference>
<comment type="subcellular location">
    <subcellularLocation>
        <location evidence="8">Cell outer membrane</location>
        <topology evidence="8">Lipid-anchor</topology>
    </subcellularLocation>
</comment>
<dbReference type="PROSITE" id="PS51257">
    <property type="entry name" value="PROKAR_LIPOPROTEIN"/>
    <property type="match status" value="1"/>
</dbReference>
<sequence length="189" mass="21355">MQDMLKRLLAVAALGLLVLSFSACTKKAVPVQGGMTPAPPMQTAVQGSGATGRIDEATWQRLGLQTEPERLEFLQAMEKFENEDVYFEFDSYVLLEEARMVLDRKVEFLRRYPKVQVTIEGHCDERGTSEYNLALGERRANSAWQYLVDSGIDPSRLSMISYGEERPVAAGHDEASWAKNRRAHFVIHF</sequence>
<keyword evidence="7" id="KW-0131">Cell cycle</keyword>
<dbReference type="PRINTS" id="PR01021">
    <property type="entry name" value="OMPADOMAIN"/>
</dbReference>
<keyword evidence="12" id="KW-1185">Reference proteome</keyword>
<dbReference type="OrthoDB" id="9809164at2"/>
<evidence type="ECO:0000313" key="11">
    <source>
        <dbReference type="EMBL" id="SHE30056.1"/>
    </source>
</evidence>
<name>A0A1M4SCY2_9BACT</name>
<evidence type="ECO:0000259" key="10">
    <source>
        <dbReference type="PROSITE" id="PS51123"/>
    </source>
</evidence>
<feature type="chain" id="PRO_5013177579" description="Peptidoglycan-associated lipoprotein" evidence="9">
    <location>
        <begin position="24"/>
        <end position="189"/>
    </location>
</feature>
<dbReference type="NCBIfam" id="TIGR02802">
    <property type="entry name" value="Pal_lipo"/>
    <property type="match status" value="1"/>
</dbReference>
<keyword evidence="5 8" id="KW-0998">Cell outer membrane</keyword>
<dbReference type="InterPro" id="IPR006665">
    <property type="entry name" value="OmpA-like"/>
</dbReference>
<accession>A0A1M4SCY2</accession>
<dbReference type="InterPro" id="IPR050330">
    <property type="entry name" value="Bact_OuterMem_StrucFunc"/>
</dbReference>